<feature type="transmembrane region" description="Helical" evidence="1">
    <location>
        <begin position="192"/>
        <end position="214"/>
    </location>
</feature>
<accession>A0A158A7L9</accession>
<keyword evidence="1" id="KW-0812">Transmembrane</keyword>
<feature type="transmembrane region" description="Helical" evidence="1">
    <location>
        <begin position="165"/>
        <end position="186"/>
    </location>
</feature>
<organism evidence="2 3">
    <name type="scientific">Caballeronia fortuita</name>
    <dbReference type="NCBI Taxonomy" id="1777138"/>
    <lineage>
        <taxon>Bacteria</taxon>
        <taxon>Pseudomonadati</taxon>
        <taxon>Pseudomonadota</taxon>
        <taxon>Betaproteobacteria</taxon>
        <taxon>Burkholderiales</taxon>
        <taxon>Burkholderiaceae</taxon>
        <taxon>Caballeronia</taxon>
    </lineage>
</organism>
<evidence type="ECO:0000313" key="3">
    <source>
        <dbReference type="Proteomes" id="UP000054903"/>
    </source>
</evidence>
<keyword evidence="3" id="KW-1185">Reference proteome</keyword>
<comment type="caution">
    <text evidence="2">The sequence shown here is derived from an EMBL/GenBank/DDBJ whole genome shotgun (WGS) entry which is preliminary data.</text>
</comment>
<evidence type="ECO:0000313" key="2">
    <source>
        <dbReference type="EMBL" id="SAK53760.1"/>
    </source>
</evidence>
<keyword evidence="1" id="KW-0472">Membrane</keyword>
<keyword evidence="1" id="KW-1133">Transmembrane helix</keyword>
<dbReference type="OrthoDB" id="9133271at2"/>
<feature type="transmembrane region" description="Helical" evidence="1">
    <location>
        <begin position="82"/>
        <end position="104"/>
    </location>
</feature>
<dbReference type="EMBL" id="FCNX02000003">
    <property type="protein sequence ID" value="SAK53760.1"/>
    <property type="molecule type" value="Genomic_DNA"/>
</dbReference>
<dbReference type="RefSeq" id="WP_157694767.1">
    <property type="nucleotide sequence ID" value="NZ_FCNX02000003.1"/>
</dbReference>
<reference evidence="2" key="1">
    <citation type="submission" date="2016-01" db="EMBL/GenBank/DDBJ databases">
        <authorList>
            <person name="Peeters C."/>
        </authorList>
    </citation>
    <scope>NUCLEOTIDE SEQUENCE</scope>
    <source>
        <strain evidence="2">LMG 29320</strain>
    </source>
</reference>
<dbReference type="AlphaFoldDB" id="A0A158A7L9"/>
<gene>
    <name evidence="2" type="ORF">AWB77_01463</name>
</gene>
<sequence>MTKIERRSISDADISEVHEIVVELTTRKRPAGNRTPMELWFDKAATALRDHSIAMLSALFCLLFLSWAFEKESLRDAFLVESAFVGLILLTASFIGIGGAVPFINRLRKAPYSPLLWSVEACSRIDLPLFHRLLRCNRNAIAYMLVQFSHERSSFEKRGAMLAGALDRIGLFPAIAAFVGLATSLWSHSETFVRVLVFLVPAFYFINFLNWMLLQEMDRTIAILKYSLDILEADHEGLSLAETRMLKDIGIAA</sequence>
<feature type="transmembrane region" description="Helical" evidence="1">
    <location>
        <begin position="53"/>
        <end position="70"/>
    </location>
</feature>
<name>A0A158A7L9_9BURK</name>
<proteinExistence type="predicted"/>
<evidence type="ECO:0000256" key="1">
    <source>
        <dbReference type="SAM" id="Phobius"/>
    </source>
</evidence>
<dbReference type="Proteomes" id="UP000054903">
    <property type="component" value="Unassembled WGS sequence"/>
</dbReference>
<protein>
    <submittedName>
        <fullName evidence="2">Uncharacterized protein</fullName>
    </submittedName>
</protein>